<dbReference type="EMBL" id="MT554516">
    <property type="protein sequence ID" value="QMS43429.1"/>
    <property type="molecule type" value="Genomic_DNA"/>
</dbReference>
<protein>
    <submittedName>
        <fullName evidence="2">Uncharacterized protein</fullName>
    </submittedName>
</protein>
<proteinExistence type="predicted"/>
<organism evidence="2">
    <name type="scientific">Escherichia coli</name>
    <dbReference type="NCBI Taxonomy" id="562"/>
    <lineage>
        <taxon>Bacteria</taxon>
        <taxon>Pseudomonadati</taxon>
        <taxon>Pseudomonadota</taxon>
        <taxon>Gammaproteobacteria</taxon>
        <taxon>Enterobacterales</taxon>
        <taxon>Enterobacteriaceae</taxon>
        <taxon>Escherichia</taxon>
    </lineage>
</organism>
<feature type="compositionally biased region" description="Basic and acidic residues" evidence="1">
    <location>
        <begin position="51"/>
        <end position="63"/>
    </location>
</feature>
<keyword evidence="2" id="KW-0614">Plasmid</keyword>
<name>A0A7D7KGN6_ECOLX</name>
<dbReference type="AlphaFoldDB" id="A0A7D7KGN6"/>
<feature type="region of interest" description="Disordered" evidence="1">
    <location>
        <begin position="44"/>
        <end position="63"/>
    </location>
</feature>
<evidence type="ECO:0000313" key="2">
    <source>
        <dbReference type="EMBL" id="QMS43429.1"/>
    </source>
</evidence>
<evidence type="ECO:0000256" key="1">
    <source>
        <dbReference type="SAM" id="MobiDB-lite"/>
    </source>
</evidence>
<geneLocation type="plasmid" evidence="2">
    <name>pC21-F1</name>
</geneLocation>
<accession>A0A7D7KGN6</accession>
<reference evidence="2" key="1">
    <citation type="submission" date="2020-06" db="EMBL/GenBank/DDBJ databases">
        <title>Is1294 reorganizes plasmids in a multidrug-resistant Escherichia coli strain by replicative transposition.</title>
        <authorList>
            <person name="Pan Y."/>
            <person name="He D."/>
        </authorList>
    </citation>
    <scope>NUCLEOTIDE SEQUENCE</scope>
    <source>
        <strain evidence="2">TC21-F1</strain>
        <plasmid evidence="2">pC21-F1</plasmid>
    </source>
</reference>
<sequence>MIKISSRQRLFCKYPLKRAVSHSERFFRFHMVFLMVTSNKALESDSGLLSERSKKDQSTDRMI</sequence>